<accession>A0A6J6UPX5</accession>
<dbReference type="EMBL" id="CAEZYR010000106">
    <property type="protein sequence ID" value="CAB4760733.1"/>
    <property type="molecule type" value="Genomic_DNA"/>
</dbReference>
<feature type="compositionally biased region" description="Basic residues" evidence="1">
    <location>
        <begin position="174"/>
        <end position="188"/>
    </location>
</feature>
<proteinExistence type="predicted"/>
<evidence type="ECO:0000313" key="2">
    <source>
        <dbReference type="EMBL" id="CAB4760733.1"/>
    </source>
</evidence>
<evidence type="ECO:0000256" key="1">
    <source>
        <dbReference type="SAM" id="MobiDB-lite"/>
    </source>
</evidence>
<feature type="compositionally biased region" description="Basic residues" evidence="1">
    <location>
        <begin position="212"/>
        <end position="224"/>
    </location>
</feature>
<organism evidence="2">
    <name type="scientific">freshwater metagenome</name>
    <dbReference type="NCBI Taxonomy" id="449393"/>
    <lineage>
        <taxon>unclassified sequences</taxon>
        <taxon>metagenomes</taxon>
        <taxon>ecological metagenomes</taxon>
    </lineage>
</organism>
<sequence>MSRRSASATTARYISRWAMSSVCDVALSRSSSTLASSGSPRTYASIANATRVRAGSRRPSTTRAYLSASRSSSTVAFCTPRAIDAIAASASAMFLSSAAILLSRSRFLLLSWSSWPAESCADAVGPKGTMANSAMITLASASNPRFETDRERELRCKGFLSRLPRSGRWRTAWSRRRKGRRRWRRGPRGRTTTARGREGVARAPRTSGIRAGPRRRARGRGHAG</sequence>
<protein>
    <submittedName>
        <fullName evidence="2">Unannotated protein</fullName>
    </submittedName>
</protein>
<dbReference type="AlphaFoldDB" id="A0A6J6UPX5"/>
<feature type="region of interest" description="Disordered" evidence="1">
    <location>
        <begin position="174"/>
        <end position="224"/>
    </location>
</feature>
<reference evidence="2" key="1">
    <citation type="submission" date="2020-05" db="EMBL/GenBank/DDBJ databases">
        <authorList>
            <person name="Chiriac C."/>
            <person name="Salcher M."/>
            <person name="Ghai R."/>
            <person name="Kavagutti S V."/>
        </authorList>
    </citation>
    <scope>NUCLEOTIDE SEQUENCE</scope>
</reference>
<name>A0A6J6UPX5_9ZZZZ</name>
<gene>
    <name evidence="2" type="ORF">UFOPK2754_02392</name>
</gene>